<dbReference type="EMBL" id="CAJMWQ010001021">
    <property type="protein sequence ID" value="CAE6429369.1"/>
    <property type="molecule type" value="Genomic_DNA"/>
</dbReference>
<dbReference type="GO" id="GO:0004197">
    <property type="term" value="F:cysteine-type endopeptidase activity"/>
    <property type="evidence" value="ECO:0007669"/>
    <property type="project" value="InterPro"/>
</dbReference>
<organism evidence="3 4">
    <name type="scientific">Rhizoctonia solani</name>
    <dbReference type="NCBI Taxonomy" id="456999"/>
    <lineage>
        <taxon>Eukaryota</taxon>
        <taxon>Fungi</taxon>
        <taxon>Dikarya</taxon>
        <taxon>Basidiomycota</taxon>
        <taxon>Agaricomycotina</taxon>
        <taxon>Agaricomycetes</taxon>
        <taxon>Cantharellales</taxon>
        <taxon>Ceratobasidiaceae</taxon>
        <taxon>Rhizoctonia</taxon>
    </lineage>
</organism>
<gene>
    <name evidence="3" type="ORF">RDB_LOCUS58159</name>
</gene>
<dbReference type="GO" id="GO:0006508">
    <property type="term" value="P:proteolysis"/>
    <property type="evidence" value="ECO:0007669"/>
    <property type="project" value="InterPro"/>
</dbReference>
<sequence>MQGPYSDGDDVYHLLLQQGYQEDEITYMTDKPNTPALLQPTCMNIKYQLARLVADANPGDRFFLYYAGHGIQVEDTNGDEFDGWDEAIIPTDWATTYNYRDEGLIIDDYLKEACVNTLPKGAHLTAVFDCCHAGTIMDLPYEHSTKENGLKFKSNKLTGVYSVHQKLYEYILCHGRPDPRRDGSRYTQDPMLATTYKLSAAEYHRPFLI</sequence>
<dbReference type="AlphaFoldDB" id="A0A8H2XJS4"/>
<dbReference type="InterPro" id="IPR011600">
    <property type="entry name" value="Pept_C14_caspase"/>
</dbReference>
<dbReference type="Pfam" id="PF00656">
    <property type="entry name" value="Peptidase_C14"/>
    <property type="match status" value="1"/>
</dbReference>
<comment type="caution">
    <text evidence="3">The sequence shown here is derived from an EMBL/GenBank/DDBJ whole genome shotgun (WGS) entry which is preliminary data.</text>
</comment>
<dbReference type="GO" id="GO:0005737">
    <property type="term" value="C:cytoplasm"/>
    <property type="evidence" value="ECO:0007669"/>
    <property type="project" value="TreeGrafter"/>
</dbReference>
<evidence type="ECO:0000313" key="3">
    <source>
        <dbReference type="EMBL" id="CAE6429369.1"/>
    </source>
</evidence>
<dbReference type="PANTHER" id="PTHR48104:SF30">
    <property type="entry name" value="METACASPASE-1"/>
    <property type="match status" value="1"/>
</dbReference>
<evidence type="ECO:0000259" key="2">
    <source>
        <dbReference type="Pfam" id="PF00656"/>
    </source>
</evidence>
<protein>
    <recommendedName>
        <fullName evidence="2">Peptidase C14 caspase domain-containing protein</fullName>
    </recommendedName>
</protein>
<dbReference type="Gene3D" id="3.40.50.12660">
    <property type="match status" value="1"/>
</dbReference>
<evidence type="ECO:0000313" key="4">
    <source>
        <dbReference type="Proteomes" id="UP000663826"/>
    </source>
</evidence>
<feature type="domain" description="Peptidase C14 caspase" evidence="2">
    <location>
        <begin position="3"/>
        <end position="154"/>
    </location>
</feature>
<dbReference type="InterPro" id="IPR050452">
    <property type="entry name" value="Metacaspase"/>
</dbReference>
<dbReference type="PANTHER" id="PTHR48104">
    <property type="entry name" value="METACASPASE-4"/>
    <property type="match status" value="1"/>
</dbReference>
<comment type="similarity">
    <text evidence="1">Belongs to the peptidase C14B family.</text>
</comment>
<accession>A0A8H2XJS4</accession>
<reference evidence="3" key="1">
    <citation type="submission" date="2021-01" db="EMBL/GenBank/DDBJ databases">
        <authorList>
            <person name="Kaushik A."/>
        </authorList>
    </citation>
    <scope>NUCLEOTIDE SEQUENCE</scope>
    <source>
        <strain evidence="3">AG1-1B</strain>
    </source>
</reference>
<name>A0A8H2XJS4_9AGAM</name>
<proteinExistence type="inferred from homology"/>
<dbReference type="Proteomes" id="UP000663826">
    <property type="component" value="Unassembled WGS sequence"/>
</dbReference>
<evidence type="ECO:0000256" key="1">
    <source>
        <dbReference type="ARBA" id="ARBA00009005"/>
    </source>
</evidence>